<keyword evidence="9" id="KW-1185">Reference proteome</keyword>
<dbReference type="Gene3D" id="3.30.300.30">
    <property type="match status" value="1"/>
</dbReference>
<evidence type="ECO:0000259" key="7">
    <source>
        <dbReference type="Pfam" id="PF13193"/>
    </source>
</evidence>
<dbReference type="FunFam" id="3.30.300.30:FF:000002">
    <property type="entry name" value="Long-chain fatty acid transport protein 1"/>
    <property type="match status" value="1"/>
</dbReference>
<dbReference type="PANTHER" id="PTHR43107">
    <property type="entry name" value="LONG-CHAIN FATTY ACID TRANSPORT PROTEIN"/>
    <property type="match status" value="1"/>
</dbReference>
<sequence length="604" mass="66561">MLARLRQALARTEAMGRGLETNFFWDPNSTQTIALELQRWALERPGDPFLTFEDRRWTVGSFDAAVNRHARAWRRAGVVAGETVALVLENRPAYLFHYYALAKLGVVAALINPALRGAALSHALRASEARAVVVGEGQLDGLRELAESSDADAVPVSPERVFVDVEGGLGREPEGSGAWVCLGWSSWAEGVAGCSPLPIPEVREHPLTKVVAYIYTSGTTGLPKPAVVKHHRQRRAGDVFGGLAMLTAADIVYVALPLYHASASMIGVSMTIARRAQLVLARRFSASRFWPECRAHGVTTCIYIGELCRYLHNQPPRPDDGEHEVRCFVGNGLRDDIWDGFCERFGIERVVEFYAATEGNAETANVFNLRGTVGPLLFWKMAVVRWDPARGEVVRDAKGRCVRAPFGEPGLLIGKINDRNPYAGYKDAAASQRKILRDVFAPGDAWFDTGDLLRVDRLLHLHFVDRLGDTFRWKGENVSTQEVAEQLNGAPGVLESNVYGVEVPGSEGRAGMAAIVVDGDFDPRAFYAHVSEVLPTYAQPRFLRIVAAMGTTGTFKHKKNDLRDQGWDPARVDDPLLIWDRSSSSYVTLDRATRDAALRGERSL</sequence>
<dbReference type="InterPro" id="IPR020845">
    <property type="entry name" value="AMP-binding_CS"/>
</dbReference>
<comment type="similarity">
    <text evidence="1">Belongs to the ATP-dependent AMP-binding enzyme family.</text>
</comment>
<keyword evidence="4" id="KW-0067">ATP-binding</keyword>
<dbReference type="eggNOG" id="COG0318">
    <property type="taxonomic scope" value="Bacteria"/>
</dbReference>
<comment type="caution">
    <text evidence="8">The sequence shown here is derived from an EMBL/GenBank/DDBJ whole genome shotgun (WGS) entry which is preliminary data.</text>
</comment>
<dbReference type="NCBIfam" id="NF006134">
    <property type="entry name" value="PRK08279.1"/>
    <property type="match status" value="1"/>
</dbReference>
<keyword evidence="3" id="KW-0547">Nucleotide-binding</keyword>
<dbReference type="GO" id="GO:0005324">
    <property type="term" value="F:long-chain fatty acid transmembrane transporter activity"/>
    <property type="evidence" value="ECO:0007669"/>
    <property type="project" value="TreeGrafter"/>
</dbReference>
<gene>
    <name evidence="8" type="ORF">PPSIR1_01422</name>
</gene>
<keyword evidence="5" id="KW-0812">Transmembrane</keyword>
<dbReference type="InterPro" id="IPR045851">
    <property type="entry name" value="AMP-bd_C_sf"/>
</dbReference>
<dbReference type="SUPFAM" id="SSF56801">
    <property type="entry name" value="Acetyl-CoA synthetase-like"/>
    <property type="match status" value="1"/>
</dbReference>
<dbReference type="Proteomes" id="UP000005801">
    <property type="component" value="Unassembled WGS sequence"/>
</dbReference>
<feature type="domain" description="AMP-dependent synthetase/ligase" evidence="6">
    <location>
        <begin position="37"/>
        <end position="399"/>
    </location>
</feature>
<dbReference type="InterPro" id="IPR000873">
    <property type="entry name" value="AMP-dep_synth/lig_dom"/>
</dbReference>
<feature type="domain" description="AMP-binding enzyme C-terminal" evidence="7">
    <location>
        <begin position="482"/>
        <end position="556"/>
    </location>
</feature>
<evidence type="ECO:0000313" key="9">
    <source>
        <dbReference type="Proteomes" id="UP000005801"/>
    </source>
</evidence>
<dbReference type="STRING" id="391625.PPSIR1_01422"/>
<evidence type="ECO:0000256" key="5">
    <source>
        <dbReference type="SAM" id="Phobius"/>
    </source>
</evidence>
<dbReference type="GO" id="GO:0004467">
    <property type="term" value="F:long-chain fatty acid-CoA ligase activity"/>
    <property type="evidence" value="ECO:0007669"/>
    <property type="project" value="TreeGrafter"/>
</dbReference>
<dbReference type="Pfam" id="PF13193">
    <property type="entry name" value="AMP-binding_C"/>
    <property type="match status" value="1"/>
</dbReference>
<evidence type="ECO:0000256" key="1">
    <source>
        <dbReference type="ARBA" id="ARBA00006432"/>
    </source>
</evidence>
<evidence type="ECO:0000259" key="6">
    <source>
        <dbReference type="Pfam" id="PF00501"/>
    </source>
</evidence>
<keyword evidence="2 8" id="KW-0436">Ligase</keyword>
<evidence type="ECO:0000256" key="2">
    <source>
        <dbReference type="ARBA" id="ARBA00022598"/>
    </source>
</evidence>
<accession>A6G8D5</accession>
<keyword evidence="5" id="KW-1133">Transmembrane helix</keyword>
<name>A6G8D5_9BACT</name>
<reference evidence="8 9" key="1">
    <citation type="submission" date="2007-06" db="EMBL/GenBank/DDBJ databases">
        <authorList>
            <person name="Shimkets L."/>
            <person name="Ferriera S."/>
            <person name="Johnson J."/>
            <person name="Kravitz S."/>
            <person name="Beeson K."/>
            <person name="Sutton G."/>
            <person name="Rogers Y.-H."/>
            <person name="Friedman R."/>
            <person name="Frazier M."/>
            <person name="Venter J.C."/>
        </authorList>
    </citation>
    <scope>NUCLEOTIDE SEQUENCE [LARGE SCALE GENOMIC DNA]</scope>
    <source>
        <strain evidence="8 9">SIR-1</strain>
    </source>
</reference>
<keyword evidence="5" id="KW-0472">Membrane</keyword>
<protein>
    <submittedName>
        <fullName evidence="8">Acid--thiol ligase</fullName>
    </submittedName>
</protein>
<dbReference type="EMBL" id="ABCS01000039">
    <property type="protein sequence ID" value="EDM77845.1"/>
    <property type="molecule type" value="Genomic_DNA"/>
</dbReference>
<evidence type="ECO:0000256" key="4">
    <source>
        <dbReference type="ARBA" id="ARBA00022840"/>
    </source>
</evidence>
<evidence type="ECO:0000313" key="8">
    <source>
        <dbReference type="EMBL" id="EDM77845.1"/>
    </source>
</evidence>
<organism evidence="8 9">
    <name type="scientific">Plesiocystis pacifica SIR-1</name>
    <dbReference type="NCBI Taxonomy" id="391625"/>
    <lineage>
        <taxon>Bacteria</taxon>
        <taxon>Pseudomonadati</taxon>
        <taxon>Myxococcota</taxon>
        <taxon>Polyangia</taxon>
        <taxon>Nannocystales</taxon>
        <taxon>Nannocystaceae</taxon>
        <taxon>Plesiocystis</taxon>
    </lineage>
</organism>
<dbReference type="Gene3D" id="3.40.50.12780">
    <property type="entry name" value="N-terminal domain of ligase-like"/>
    <property type="match status" value="1"/>
</dbReference>
<feature type="transmembrane region" description="Helical" evidence="5">
    <location>
        <begin position="239"/>
        <end position="259"/>
    </location>
</feature>
<evidence type="ECO:0000256" key="3">
    <source>
        <dbReference type="ARBA" id="ARBA00022741"/>
    </source>
</evidence>
<dbReference type="PANTHER" id="PTHR43107:SF15">
    <property type="entry name" value="FATTY ACID TRANSPORT PROTEIN 3, ISOFORM A"/>
    <property type="match status" value="1"/>
</dbReference>
<dbReference type="PROSITE" id="PS00455">
    <property type="entry name" value="AMP_BINDING"/>
    <property type="match status" value="1"/>
</dbReference>
<dbReference type="AlphaFoldDB" id="A6G8D5"/>
<dbReference type="GO" id="GO:0005524">
    <property type="term" value="F:ATP binding"/>
    <property type="evidence" value="ECO:0007669"/>
    <property type="project" value="UniProtKB-KW"/>
</dbReference>
<proteinExistence type="inferred from homology"/>
<dbReference type="InterPro" id="IPR042099">
    <property type="entry name" value="ANL_N_sf"/>
</dbReference>
<dbReference type="Pfam" id="PF00501">
    <property type="entry name" value="AMP-binding"/>
    <property type="match status" value="1"/>
</dbReference>
<dbReference type="InterPro" id="IPR025110">
    <property type="entry name" value="AMP-bd_C"/>
</dbReference>
<dbReference type="GO" id="GO:0044539">
    <property type="term" value="P:long-chain fatty acid import into cell"/>
    <property type="evidence" value="ECO:0007669"/>
    <property type="project" value="TreeGrafter"/>
</dbReference>
<dbReference type="GO" id="GO:0005886">
    <property type="term" value="C:plasma membrane"/>
    <property type="evidence" value="ECO:0007669"/>
    <property type="project" value="TreeGrafter"/>
</dbReference>